<feature type="transmembrane region" description="Helical" evidence="1">
    <location>
        <begin position="14"/>
        <end position="32"/>
    </location>
</feature>
<evidence type="ECO:0000256" key="1">
    <source>
        <dbReference type="SAM" id="Phobius"/>
    </source>
</evidence>
<feature type="transmembrane region" description="Helical" evidence="1">
    <location>
        <begin position="142"/>
        <end position="167"/>
    </location>
</feature>
<name>A0A3B0WFV9_9ZZZZ</name>
<keyword evidence="1" id="KW-0812">Transmembrane</keyword>
<organism evidence="2">
    <name type="scientific">hydrothermal vent metagenome</name>
    <dbReference type="NCBI Taxonomy" id="652676"/>
    <lineage>
        <taxon>unclassified sequences</taxon>
        <taxon>metagenomes</taxon>
        <taxon>ecological metagenomes</taxon>
    </lineage>
</organism>
<feature type="transmembrane region" description="Helical" evidence="1">
    <location>
        <begin position="173"/>
        <end position="194"/>
    </location>
</feature>
<reference evidence="2" key="1">
    <citation type="submission" date="2018-06" db="EMBL/GenBank/DDBJ databases">
        <authorList>
            <person name="Zhirakovskaya E."/>
        </authorList>
    </citation>
    <scope>NUCLEOTIDE SEQUENCE</scope>
</reference>
<protein>
    <submittedName>
        <fullName evidence="2">Uncharacterized protein</fullName>
    </submittedName>
</protein>
<gene>
    <name evidence="2" type="ORF">MNBD_GAMMA07-1662</name>
</gene>
<accession>A0A3B0WFV9</accession>
<sequence length="216" mass="24672">MTVNDVLQEIVNNYQGIIATTTTVVALIWTVLKNYSAYSGLSNAKKKLNNESALLLSNAIDKWVNNKDNGHYKLVVEQAFFSLFGKALSVKEIMFLVNFNSLDITYKTVKYYKYLKCNIENNALEFKYPSTKLQNKTYQNMLYPLSIMLSISISFIMVLFGALGYISYMQKEILIMSILLLLCFGLLLGLTYLIKQTVYKKAALTLILTLEHKHQV</sequence>
<keyword evidence="1" id="KW-1133">Transmembrane helix</keyword>
<dbReference type="AlphaFoldDB" id="A0A3B0WFV9"/>
<keyword evidence="1" id="KW-0472">Membrane</keyword>
<proteinExistence type="predicted"/>
<dbReference type="EMBL" id="UOFF01000053">
    <property type="protein sequence ID" value="VAW54191.1"/>
    <property type="molecule type" value="Genomic_DNA"/>
</dbReference>
<evidence type="ECO:0000313" key="2">
    <source>
        <dbReference type="EMBL" id="VAW54191.1"/>
    </source>
</evidence>